<dbReference type="GO" id="GO:0004673">
    <property type="term" value="F:protein histidine kinase activity"/>
    <property type="evidence" value="ECO:0007669"/>
    <property type="project" value="UniProtKB-EC"/>
</dbReference>
<keyword evidence="4 10" id="KW-0418">Kinase</keyword>
<evidence type="ECO:0000313" key="10">
    <source>
        <dbReference type="EMBL" id="TBN16319.1"/>
    </source>
</evidence>
<dbReference type="InterPro" id="IPR004358">
    <property type="entry name" value="Sig_transdc_His_kin-like_C"/>
</dbReference>
<evidence type="ECO:0000256" key="2">
    <source>
        <dbReference type="ARBA" id="ARBA00012438"/>
    </source>
</evidence>
<name>A0A4Q9FNR8_9FLAO</name>
<dbReference type="AlphaFoldDB" id="A0A4Q9FNR8"/>
<sequence length="640" mass="73813">MNLSIKHYILLVFTIIVCILGCVNNKIPKETSESYHLLELSKQKENTDDQLSLINKAFKVSEQYHIDSLHLAIVSKKGILHLQRQQQDSFLYYNQLLFKKSQQISNNHYKARSAFNLGYYYDEHSVIQDSAFYFYVIAKNTFLSQRDTLRIAETLMNMAILQNIQNNFFGAKESLIETLKYLNKSPNKKYIASVYSELAASNHKLLNYTDAEQLYNKAIEITNDKNDVLKYKNNLAFSYIEQNKQHDAIPILKKLLKDSLLQKDPELYARVLHNLNYAHWLNGNKDVLPAFLEALHIRKETNDKRGQLQSYTDLGKYYSKTNPGKASKYLDTLILISKVLRSPRAETDALKLYMTLYPKQVTYKDRYIFLKDSLYKQELKVKTQFAKMQYDDQQEKAQIQQLQQQAIEEKAALAVQKTQKTLFLSLSGLLLIAGISLYYALRQRHKKEKLKEVYKTEQLISKRLHDELSNDIYGLMASIEQNPNKDKHYLLDNLEKIYGQTRSISHDNREIATGAAFAEELKDALSTFYNKETNVVVSGLNSISWENLSDHKCIAIHRTLKELMVNMKKHSEATLVAINFKNESKLIRINYSDNGIGLQEDQKLGVGLKNTVSRIEGVNGKITFDSETGNGTTITITIPK</sequence>
<dbReference type="SUPFAM" id="SSF48452">
    <property type="entry name" value="TPR-like"/>
    <property type="match status" value="1"/>
</dbReference>
<dbReference type="InterPro" id="IPR003594">
    <property type="entry name" value="HATPase_dom"/>
</dbReference>
<reference evidence="10 11" key="1">
    <citation type="journal article" date="2015" name="Int. J. Syst. Evol. Microbiol.">
        <title>Hyunsoonleella pacifica sp. nov., isolated from seawater of South Pacific Gyre.</title>
        <authorList>
            <person name="Gao X."/>
            <person name="Zhang Z."/>
            <person name="Dai X."/>
            <person name="Zhang X.H."/>
        </authorList>
    </citation>
    <scope>NUCLEOTIDE SEQUENCE [LARGE SCALE GENOMIC DNA]</scope>
    <source>
        <strain evidence="10 11">SW033</strain>
    </source>
</reference>
<dbReference type="PROSITE" id="PS50109">
    <property type="entry name" value="HIS_KIN"/>
    <property type="match status" value="1"/>
</dbReference>
<dbReference type="RefSeq" id="WP_130936301.1">
    <property type="nucleotide sequence ID" value="NZ_BMEE01000002.1"/>
</dbReference>
<keyword evidence="8" id="KW-1133">Transmembrane helix</keyword>
<dbReference type="Gene3D" id="1.25.40.10">
    <property type="entry name" value="Tetratricopeptide repeat domain"/>
    <property type="match status" value="2"/>
</dbReference>
<dbReference type="PANTHER" id="PTHR24421:SF10">
    <property type="entry name" value="NITRATE_NITRITE SENSOR PROTEIN NARQ"/>
    <property type="match status" value="1"/>
</dbReference>
<keyword evidence="8" id="KW-0812">Transmembrane</keyword>
<dbReference type="EMBL" id="SIRS01000003">
    <property type="protein sequence ID" value="TBN16319.1"/>
    <property type="molecule type" value="Genomic_DNA"/>
</dbReference>
<feature type="coiled-coil region" evidence="7">
    <location>
        <begin position="390"/>
        <end position="419"/>
    </location>
</feature>
<dbReference type="InterPro" id="IPR019734">
    <property type="entry name" value="TPR_rpt"/>
</dbReference>
<dbReference type="PANTHER" id="PTHR24421">
    <property type="entry name" value="NITRATE/NITRITE SENSOR PROTEIN NARX-RELATED"/>
    <property type="match status" value="1"/>
</dbReference>
<keyword evidence="3" id="KW-0808">Transferase</keyword>
<dbReference type="Proteomes" id="UP000292372">
    <property type="component" value="Unassembled WGS sequence"/>
</dbReference>
<comment type="catalytic activity">
    <reaction evidence="1">
        <text>ATP + protein L-histidine = ADP + protein N-phospho-L-histidine.</text>
        <dbReference type="EC" id="2.7.13.3"/>
    </reaction>
</comment>
<dbReference type="SUPFAM" id="SSF55874">
    <property type="entry name" value="ATPase domain of HSP90 chaperone/DNA topoisomerase II/histidine kinase"/>
    <property type="match status" value="1"/>
</dbReference>
<dbReference type="OrthoDB" id="943406at2"/>
<keyword evidence="6" id="KW-0802">TPR repeat</keyword>
<feature type="domain" description="Histidine kinase" evidence="9">
    <location>
        <begin position="556"/>
        <end position="640"/>
    </location>
</feature>
<keyword evidence="8" id="KW-0472">Membrane</keyword>
<evidence type="ECO:0000256" key="7">
    <source>
        <dbReference type="SAM" id="Coils"/>
    </source>
</evidence>
<accession>A0A4Q9FNR8</accession>
<evidence type="ECO:0000256" key="4">
    <source>
        <dbReference type="ARBA" id="ARBA00022777"/>
    </source>
</evidence>
<dbReference type="InterPro" id="IPR050482">
    <property type="entry name" value="Sensor_HK_TwoCompSys"/>
</dbReference>
<keyword evidence="7" id="KW-0175">Coiled coil</keyword>
<dbReference type="InterPro" id="IPR011990">
    <property type="entry name" value="TPR-like_helical_dom_sf"/>
</dbReference>
<dbReference type="InterPro" id="IPR005467">
    <property type="entry name" value="His_kinase_dom"/>
</dbReference>
<organism evidence="10 11">
    <name type="scientific">Hyunsoonleella pacifica</name>
    <dbReference type="NCBI Taxonomy" id="1080224"/>
    <lineage>
        <taxon>Bacteria</taxon>
        <taxon>Pseudomonadati</taxon>
        <taxon>Bacteroidota</taxon>
        <taxon>Flavobacteriia</taxon>
        <taxon>Flavobacteriales</taxon>
        <taxon>Flavobacteriaceae</taxon>
    </lineage>
</organism>
<dbReference type="Gene3D" id="3.30.565.10">
    <property type="entry name" value="Histidine kinase-like ATPase, C-terminal domain"/>
    <property type="match status" value="1"/>
</dbReference>
<dbReference type="PROSITE" id="PS50005">
    <property type="entry name" value="TPR"/>
    <property type="match status" value="1"/>
</dbReference>
<evidence type="ECO:0000313" key="11">
    <source>
        <dbReference type="Proteomes" id="UP000292372"/>
    </source>
</evidence>
<keyword evidence="5" id="KW-0902">Two-component regulatory system</keyword>
<evidence type="ECO:0000256" key="1">
    <source>
        <dbReference type="ARBA" id="ARBA00000085"/>
    </source>
</evidence>
<evidence type="ECO:0000256" key="8">
    <source>
        <dbReference type="SAM" id="Phobius"/>
    </source>
</evidence>
<keyword evidence="11" id="KW-1185">Reference proteome</keyword>
<evidence type="ECO:0000256" key="5">
    <source>
        <dbReference type="ARBA" id="ARBA00023012"/>
    </source>
</evidence>
<comment type="caution">
    <text evidence="10">The sequence shown here is derived from an EMBL/GenBank/DDBJ whole genome shotgun (WGS) entry which is preliminary data.</text>
</comment>
<gene>
    <name evidence="10" type="ORF">EYD46_06635</name>
</gene>
<protein>
    <recommendedName>
        <fullName evidence="2">histidine kinase</fullName>
        <ecNumber evidence="2">2.7.13.3</ecNumber>
    </recommendedName>
</protein>
<evidence type="ECO:0000256" key="3">
    <source>
        <dbReference type="ARBA" id="ARBA00022679"/>
    </source>
</evidence>
<dbReference type="InterPro" id="IPR036890">
    <property type="entry name" value="HATPase_C_sf"/>
</dbReference>
<dbReference type="SMART" id="SM00387">
    <property type="entry name" value="HATPase_c"/>
    <property type="match status" value="1"/>
</dbReference>
<evidence type="ECO:0000256" key="6">
    <source>
        <dbReference type="PROSITE-ProRule" id="PRU00339"/>
    </source>
</evidence>
<feature type="transmembrane region" description="Helical" evidence="8">
    <location>
        <begin position="422"/>
        <end position="441"/>
    </location>
</feature>
<dbReference type="PRINTS" id="PR00344">
    <property type="entry name" value="BCTRLSENSOR"/>
</dbReference>
<evidence type="ECO:0000259" key="9">
    <source>
        <dbReference type="PROSITE" id="PS50109"/>
    </source>
</evidence>
<feature type="repeat" description="TPR" evidence="6">
    <location>
        <begin position="192"/>
        <end position="225"/>
    </location>
</feature>
<dbReference type="Pfam" id="PF02518">
    <property type="entry name" value="HATPase_c"/>
    <property type="match status" value="1"/>
</dbReference>
<dbReference type="EC" id="2.7.13.3" evidence="2"/>
<dbReference type="GO" id="GO:0000160">
    <property type="term" value="P:phosphorelay signal transduction system"/>
    <property type="evidence" value="ECO:0007669"/>
    <property type="project" value="UniProtKB-KW"/>
</dbReference>
<proteinExistence type="predicted"/>